<reference evidence="3 4" key="1">
    <citation type="submission" date="2021-03" db="EMBL/GenBank/DDBJ databases">
        <title>Winogradskyella sp. nov., isolated from costal sediment.</title>
        <authorList>
            <person name="Gao C."/>
        </authorList>
    </citation>
    <scope>NUCLEOTIDE SEQUENCE [LARGE SCALE GENOMIC DNA]</scope>
    <source>
        <strain evidence="3 4">DF17</strain>
    </source>
</reference>
<keyword evidence="3" id="KW-0808">Transferase</keyword>
<protein>
    <submittedName>
        <fullName evidence="3">Acyltransferase family protein</fullName>
    </submittedName>
</protein>
<comment type="caution">
    <text evidence="3">The sequence shown here is derived from an EMBL/GenBank/DDBJ whole genome shotgun (WGS) entry which is preliminary data.</text>
</comment>
<feature type="transmembrane region" description="Helical" evidence="1">
    <location>
        <begin position="261"/>
        <end position="278"/>
    </location>
</feature>
<feature type="transmembrane region" description="Helical" evidence="1">
    <location>
        <begin position="63"/>
        <end position="81"/>
    </location>
</feature>
<feature type="transmembrane region" description="Helical" evidence="1">
    <location>
        <begin position="32"/>
        <end position="51"/>
    </location>
</feature>
<dbReference type="EMBL" id="JAGEVF010000005">
    <property type="protein sequence ID" value="MBO3116762.1"/>
    <property type="molecule type" value="Genomic_DNA"/>
</dbReference>
<evidence type="ECO:0000259" key="2">
    <source>
        <dbReference type="Pfam" id="PF01757"/>
    </source>
</evidence>
<feature type="transmembrane region" description="Helical" evidence="1">
    <location>
        <begin position="137"/>
        <end position="157"/>
    </location>
</feature>
<dbReference type="InterPro" id="IPR002656">
    <property type="entry name" value="Acyl_transf_3_dom"/>
</dbReference>
<dbReference type="Proteomes" id="UP000676776">
    <property type="component" value="Unassembled WGS sequence"/>
</dbReference>
<keyword evidence="4" id="KW-1185">Reference proteome</keyword>
<feature type="transmembrane region" description="Helical" evidence="1">
    <location>
        <begin position="219"/>
        <end position="240"/>
    </location>
</feature>
<feature type="transmembrane region" description="Helical" evidence="1">
    <location>
        <begin position="284"/>
        <end position="302"/>
    </location>
</feature>
<organism evidence="3 4">
    <name type="scientific">Winogradskyella pelagia</name>
    <dbReference type="NCBI Taxonomy" id="2819984"/>
    <lineage>
        <taxon>Bacteria</taxon>
        <taxon>Pseudomonadati</taxon>
        <taxon>Bacteroidota</taxon>
        <taxon>Flavobacteriia</taxon>
        <taxon>Flavobacteriales</taxon>
        <taxon>Flavobacteriaceae</taxon>
        <taxon>Winogradskyella</taxon>
    </lineage>
</organism>
<dbReference type="RefSeq" id="WP_208154124.1">
    <property type="nucleotide sequence ID" value="NZ_JAGEVF010000005.1"/>
</dbReference>
<dbReference type="InterPro" id="IPR052734">
    <property type="entry name" value="Nod_factor_acetyltransferase"/>
</dbReference>
<feature type="domain" description="Acyltransferase 3" evidence="2">
    <location>
        <begin position="6"/>
        <end position="295"/>
    </location>
</feature>
<sequence>MKGKITWINSWKGIGILCVVLGHIFIGETSRTIYIFHMPLFFFISGFLFKPTHKSKKYFTRKAVSFLVPYIAFLIPLYFVFTDFSNFELKDLASNFIPLIVGGRMLQGPFGVFWFITCLFLTQQVMNFLFLKLKSSAIAITMCIMLVLAFLNSIFFPSFWLPWNANVVLAAAPIFYLGYIYKKRAPKFNMSIVIILGLFVVLLSFVFPSNTYDMKSASYGIPLITMASAIILVLSLKFIAVRMSANRYLNTIFSELGKASLTIMYLHLPIIVILETQFPTIHKLFIFMASVVLSYFTYALLLKSQFTRGIFLGKPKALSKIFRTPSLYNAPVKTIETIKVKEATTVAYKTL</sequence>
<gene>
    <name evidence="3" type="ORF">J4050_08390</name>
</gene>
<keyword evidence="1" id="KW-0472">Membrane</keyword>
<keyword evidence="1" id="KW-0812">Transmembrane</keyword>
<dbReference type="PANTHER" id="PTHR37312">
    <property type="entry name" value="MEMBRANE-BOUND ACYLTRANSFERASE YKRP-RELATED"/>
    <property type="match status" value="1"/>
</dbReference>
<accession>A0ABS3T203</accession>
<evidence type="ECO:0000256" key="1">
    <source>
        <dbReference type="SAM" id="Phobius"/>
    </source>
</evidence>
<feature type="transmembrane region" description="Helical" evidence="1">
    <location>
        <begin position="163"/>
        <end position="181"/>
    </location>
</feature>
<evidence type="ECO:0000313" key="4">
    <source>
        <dbReference type="Proteomes" id="UP000676776"/>
    </source>
</evidence>
<feature type="transmembrane region" description="Helical" evidence="1">
    <location>
        <begin position="188"/>
        <end position="207"/>
    </location>
</feature>
<dbReference type="GO" id="GO:0016746">
    <property type="term" value="F:acyltransferase activity"/>
    <property type="evidence" value="ECO:0007669"/>
    <property type="project" value="UniProtKB-KW"/>
</dbReference>
<proteinExistence type="predicted"/>
<name>A0ABS3T203_9FLAO</name>
<dbReference type="PANTHER" id="PTHR37312:SF1">
    <property type="entry name" value="MEMBRANE-BOUND ACYLTRANSFERASE YKRP-RELATED"/>
    <property type="match status" value="1"/>
</dbReference>
<keyword evidence="1" id="KW-1133">Transmembrane helix</keyword>
<keyword evidence="3" id="KW-0012">Acyltransferase</keyword>
<evidence type="ECO:0000313" key="3">
    <source>
        <dbReference type="EMBL" id="MBO3116762.1"/>
    </source>
</evidence>
<dbReference type="Pfam" id="PF01757">
    <property type="entry name" value="Acyl_transf_3"/>
    <property type="match status" value="1"/>
</dbReference>
<feature type="transmembrane region" description="Helical" evidence="1">
    <location>
        <begin position="7"/>
        <end position="26"/>
    </location>
</feature>